<protein>
    <recommendedName>
        <fullName evidence="3">MAP domain-containing protein</fullName>
    </recommendedName>
</protein>
<reference evidence="5" key="1">
    <citation type="submission" date="2015-07" db="EMBL/GenBank/DDBJ databases">
        <title>Draft genome sequence of Acetobacterium bakii DSM 8293, a potential psychrophilic chemical producer through syngas fermentation.</title>
        <authorList>
            <person name="Song Y."/>
            <person name="Hwang S."/>
            <person name="Cho B.-K."/>
        </authorList>
    </citation>
    <scope>NUCLEOTIDE SEQUENCE [LARGE SCALE GENOMIC DNA]</scope>
    <source>
        <strain evidence="5">DSM 8239</strain>
    </source>
</reference>
<comment type="caution">
    <text evidence="4">The sequence shown here is derived from an EMBL/GenBank/DDBJ whole genome shotgun (WGS) entry which is preliminary data.</text>
</comment>
<organism evidence="4 5">
    <name type="scientific">Acetobacterium bakii</name>
    <dbReference type="NCBI Taxonomy" id="52689"/>
    <lineage>
        <taxon>Bacteria</taxon>
        <taxon>Bacillati</taxon>
        <taxon>Bacillota</taxon>
        <taxon>Clostridia</taxon>
        <taxon>Eubacteriales</taxon>
        <taxon>Eubacteriaceae</taxon>
        <taxon>Acetobacterium</taxon>
    </lineage>
</organism>
<evidence type="ECO:0000313" key="4">
    <source>
        <dbReference type="EMBL" id="KNZ41860.1"/>
    </source>
</evidence>
<sequence>MATFGYRLEAIKIVVVPKGSEAPGITVKPFVKNKNSNLNVNKRHSIQYKDISEKLKNEMERSGRQGVHKNNCWSTKSH</sequence>
<keyword evidence="5" id="KW-1185">Reference proteome</keyword>
<dbReference type="AlphaFoldDB" id="A0A0L6U259"/>
<evidence type="ECO:0000256" key="2">
    <source>
        <dbReference type="ARBA" id="ARBA00022737"/>
    </source>
</evidence>
<dbReference type="RefSeq" id="WP_050740169.1">
    <property type="nucleotide sequence ID" value="NZ_LGYO01000022.1"/>
</dbReference>
<dbReference type="EMBL" id="LGYO01000022">
    <property type="protein sequence ID" value="KNZ41860.1"/>
    <property type="molecule type" value="Genomic_DNA"/>
</dbReference>
<evidence type="ECO:0000259" key="3">
    <source>
        <dbReference type="Pfam" id="PF03642"/>
    </source>
</evidence>
<evidence type="ECO:0000256" key="1">
    <source>
        <dbReference type="ARBA" id="ARBA00022729"/>
    </source>
</evidence>
<dbReference type="Pfam" id="PF03642">
    <property type="entry name" value="MAP"/>
    <property type="match status" value="1"/>
</dbReference>
<proteinExistence type="predicted"/>
<accession>A0A0L6U259</accession>
<keyword evidence="1" id="KW-0732">Signal</keyword>
<dbReference type="Proteomes" id="UP000036873">
    <property type="component" value="Unassembled WGS sequence"/>
</dbReference>
<evidence type="ECO:0000313" key="5">
    <source>
        <dbReference type="Proteomes" id="UP000036873"/>
    </source>
</evidence>
<name>A0A0L6U259_9FIRM</name>
<keyword evidence="2" id="KW-0677">Repeat</keyword>
<gene>
    <name evidence="4" type="ORF">AKG39_09590</name>
</gene>
<feature type="domain" description="MAP" evidence="3">
    <location>
        <begin position="25"/>
        <end position="70"/>
    </location>
</feature>
<dbReference type="InterPro" id="IPR005298">
    <property type="entry name" value="MAP_dom"/>
</dbReference>